<name>A0A1F5LIQ3_PENAI</name>
<dbReference type="SUPFAM" id="SSF57701">
    <property type="entry name" value="Zn2/Cys6 DNA-binding domain"/>
    <property type="match status" value="2"/>
</dbReference>
<feature type="compositionally biased region" description="Low complexity" evidence="7">
    <location>
        <begin position="685"/>
        <end position="700"/>
    </location>
</feature>
<accession>A0A1F5LIQ3</accession>
<gene>
    <name evidence="9" type="ORF">PENARI_c009G01092</name>
</gene>
<evidence type="ECO:0000256" key="5">
    <source>
        <dbReference type="ARBA" id="ARBA00023163"/>
    </source>
</evidence>
<dbReference type="GeneID" id="34576467"/>
<dbReference type="PANTHER" id="PTHR47338">
    <property type="entry name" value="ZN(II)2CYS6 TRANSCRIPTION FACTOR (EUROFUNG)-RELATED"/>
    <property type="match status" value="1"/>
</dbReference>
<evidence type="ECO:0000313" key="9">
    <source>
        <dbReference type="EMBL" id="OGE52801.1"/>
    </source>
</evidence>
<dbReference type="CDD" id="cd00067">
    <property type="entry name" value="GAL4"/>
    <property type="match status" value="2"/>
</dbReference>
<keyword evidence="3" id="KW-0805">Transcription regulation</keyword>
<dbReference type="Pfam" id="PF00172">
    <property type="entry name" value="Zn_clus"/>
    <property type="match status" value="2"/>
</dbReference>
<sequence length="793" mass="89491">MLSWSGDRESPSDPTSRPASGTRRSRSGCFLCRARKVKCDERWPSCLNCERLKLECPGHPGQNSGLAAKALRSARRDAALTQAGTARHRVSKSCQACRLAKARCSGGDICTRCSRRNIECSYSPGRMQQPQRSSASYAPAHDKSLISTLAPTRLQQNQSSSQQSPDSVTDPISWLHTQQLPDKDRIIILVEEYFAHVHPLRCYGFVHKPSFMQRLDEDFETCCNDESLLHIVCALGAKFLALDYHSQFSPETILTAGNQWAKIAKARIFVDLDDLSLEKLMTAILLYDHDLRIGSYASAFMLSGVTARMSQALQLNLESSADILCNGLDSTCPIINESKRRLMWSCYVMDSWVGSGVNQLTLIDDKDLKIQLPCHSHNFSLGTACVTEMLDQGKVLGFIPSEQTPSRPAQNMGIEAYFIRLVSSRKKVLRYVKHLDTSKPPWESDSEFLQLVTEFANWRRDLSQSLKWNSGAIYARKESSQLGALTLLWCTYHQTLCDLYRIGMPNLFHIRRHHKFPPAKQEFLDNCRRACFDNARELSKIIAEASRHGVKALSDTWLCIIAHDSTKVMLYFIKQNKISPNALSVFEVEETKTLVKKNMEALMQMRSLVATAEHCYLSVLKMMIAAGLHPQLPHEPINERELDENEERSSTPGSPVQESPEAVLNPLAIYRMARTALHGKDSRGSTSNSPSTTNTNSPRTFRSRTHQRHQTREQEQTQGPQRSQIDERTDMLPPFEVTSVPIRPVDSSFNFNTFPQFPPLGTIGSWDPSEMAIMNMIDDRTAPWSAEYLTDDY</sequence>
<dbReference type="PROSITE" id="PS50048">
    <property type="entry name" value="ZN2_CY6_FUNGAL_2"/>
    <property type="match status" value="2"/>
</dbReference>
<evidence type="ECO:0000256" key="4">
    <source>
        <dbReference type="ARBA" id="ARBA00023125"/>
    </source>
</evidence>
<dbReference type="InterPro" id="IPR036864">
    <property type="entry name" value="Zn2-C6_fun-type_DNA-bd_sf"/>
</dbReference>
<dbReference type="Pfam" id="PF04082">
    <property type="entry name" value="Fungal_trans"/>
    <property type="match status" value="1"/>
</dbReference>
<dbReference type="EMBL" id="LXJU01000009">
    <property type="protein sequence ID" value="OGE52801.1"/>
    <property type="molecule type" value="Genomic_DNA"/>
</dbReference>
<dbReference type="SMART" id="SM00906">
    <property type="entry name" value="Fungal_trans"/>
    <property type="match status" value="1"/>
</dbReference>
<dbReference type="CDD" id="cd12148">
    <property type="entry name" value="fungal_TF_MHR"/>
    <property type="match status" value="1"/>
</dbReference>
<organism evidence="9 10">
    <name type="scientific">Penicillium arizonense</name>
    <dbReference type="NCBI Taxonomy" id="1835702"/>
    <lineage>
        <taxon>Eukaryota</taxon>
        <taxon>Fungi</taxon>
        <taxon>Dikarya</taxon>
        <taxon>Ascomycota</taxon>
        <taxon>Pezizomycotina</taxon>
        <taxon>Eurotiomycetes</taxon>
        <taxon>Eurotiomycetidae</taxon>
        <taxon>Eurotiales</taxon>
        <taxon>Aspergillaceae</taxon>
        <taxon>Penicillium</taxon>
    </lineage>
</organism>
<feature type="domain" description="Zn(2)-C6 fungal-type" evidence="8">
    <location>
        <begin position="93"/>
        <end position="122"/>
    </location>
</feature>
<feature type="region of interest" description="Disordered" evidence="7">
    <location>
        <begin position="640"/>
        <end position="662"/>
    </location>
</feature>
<keyword evidence="4" id="KW-0238">DNA-binding</keyword>
<feature type="compositionally biased region" description="Basic and acidic residues" evidence="7">
    <location>
        <begin position="1"/>
        <end position="11"/>
    </location>
</feature>
<dbReference type="OrthoDB" id="2563500at2759"/>
<evidence type="ECO:0000259" key="8">
    <source>
        <dbReference type="PROSITE" id="PS50048"/>
    </source>
</evidence>
<dbReference type="GO" id="GO:0003677">
    <property type="term" value="F:DNA binding"/>
    <property type="evidence" value="ECO:0007669"/>
    <property type="project" value="UniProtKB-KW"/>
</dbReference>
<feature type="region of interest" description="Disordered" evidence="7">
    <location>
        <begin position="1"/>
        <end position="25"/>
    </location>
</feature>
<evidence type="ECO:0000313" key="10">
    <source>
        <dbReference type="Proteomes" id="UP000177622"/>
    </source>
</evidence>
<dbReference type="PANTHER" id="PTHR47338:SF7">
    <property type="entry name" value="ZN(II)2CYS6 TRANSCRIPTION FACTOR (EUROFUNG)"/>
    <property type="match status" value="1"/>
</dbReference>
<dbReference type="InterPro" id="IPR007219">
    <property type="entry name" value="XnlR_reg_dom"/>
</dbReference>
<dbReference type="STRING" id="1835702.A0A1F5LIQ3"/>
<dbReference type="AlphaFoldDB" id="A0A1F5LIQ3"/>
<protein>
    <recommendedName>
        <fullName evidence="8">Zn(2)-C6 fungal-type domain-containing protein</fullName>
    </recommendedName>
</protein>
<dbReference type="GO" id="GO:0006351">
    <property type="term" value="P:DNA-templated transcription"/>
    <property type="evidence" value="ECO:0007669"/>
    <property type="project" value="InterPro"/>
</dbReference>
<proteinExistence type="predicted"/>
<dbReference type="RefSeq" id="XP_022488241.1">
    <property type="nucleotide sequence ID" value="XM_022631733.1"/>
</dbReference>
<feature type="domain" description="Zn(2)-C6 fungal-type" evidence="8">
    <location>
        <begin position="28"/>
        <end position="56"/>
    </location>
</feature>
<keyword evidence="6" id="KW-0539">Nucleus</keyword>
<dbReference type="InterPro" id="IPR050815">
    <property type="entry name" value="TF_fung"/>
</dbReference>
<dbReference type="Proteomes" id="UP000177622">
    <property type="component" value="Unassembled WGS sequence"/>
</dbReference>
<dbReference type="SMART" id="SM00066">
    <property type="entry name" value="GAL4"/>
    <property type="match status" value="2"/>
</dbReference>
<dbReference type="InterPro" id="IPR001138">
    <property type="entry name" value="Zn2Cys6_DnaBD"/>
</dbReference>
<evidence type="ECO:0000256" key="1">
    <source>
        <dbReference type="ARBA" id="ARBA00004123"/>
    </source>
</evidence>
<evidence type="ECO:0000256" key="2">
    <source>
        <dbReference type="ARBA" id="ARBA00022723"/>
    </source>
</evidence>
<keyword evidence="5" id="KW-0804">Transcription</keyword>
<evidence type="ECO:0000256" key="6">
    <source>
        <dbReference type="ARBA" id="ARBA00023242"/>
    </source>
</evidence>
<feature type="region of interest" description="Disordered" evidence="7">
    <location>
        <begin position="678"/>
        <end position="728"/>
    </location>
</feature>
<dbReference type="GO" id="GO:0008270">
    <property type="term" value="F:zinc ion binding"/>
    <property type="evidence" value="ECO:0007669"/>
    <property type="project" value="InterPro"/>
</dbReference>
<comment type="subcellular location">
    <subcellularLocation>
        <location evidence="1">Nucleus</location>
    </subcellularLocation>
</comment>
<dbReference type="PROSITE" id="PS00463">
    <property type="entry name" value="ZN2_CY6_FUNGAL_1"/>
    <property type="match status" value="2"/>
</dbReference>
<reference evidence="9 10" key="1">
    <citation type="journal article" date="2016" name="Sci. Rep.">
        <title>Penicillium arizonense, a new, genome sequenced fungal species, reveals a high chemical diversity in secreted metabolites.</title>
        <authorList>
            <person name="Grijseels S."/>
            <person name="Nielsen J.C."/>
            <person name="Randelovic M."/>
            <person name="Nielsen J."/>
            <person name="Nielsen K.F."/>
            <person name="Workman M."/>
            <person name="Frisvad J.C."/>
        </authorList>
    </citation>
    <scope>NUCLEOTIDE SEQUENCE [LARGE SCALE GENOMIC DNA]</scope>
    <source>
        <strain evidence="9 10">CBS 141311</strain>
    </source>
</reference>
<comment type="caution">
    <text evidence="9">The sequence shown here is derived from an EMBL/GenBank/DDBJ whole genome shotgun (WGS) entry which is preliminary data.</text>
</comment>
<dbReference type="Gene3D" id="4.10.240.10">
    <property type="entry name" value="Zn(2)-C6 fungal-type DNA-binding domain"/>
    <property type="match status" value="2"/>
</dbReference>
<dbReference type="GO" id="GO:0000981">
    <property type="term" value="F:DNA-binding transcription factor activity, RNA polymerase II-specific"/>
    <property type="evidence" value="ECO:0007669"/>
    <property type="project" value="InterPro"/>
</dbReference>
<evidence type="ECO:0000256" key="7">
    <source>
        <dbReference type="SAM" id="MobiDB-lite"/>
    </source>
</evidence>
<evidence type="ECO:0000256" key="3">
    <source>
        <dbReference type="ARBA" id="ARBA00023015"/>
    </source>
</evidence>
<dbReference type="GO" id="GO:0005634">
    <property type="term" value="C:nucleus"/>
    <property type="evidence" value="ECO:0007669"/>
    <property type="project" value="UniProtKB-SubCell"/>
</dbReference>
<keyword evidence="10" id="KW-1185">Reference proteome</keyword>
<keyword evidence="2" id="KW-0479">Metal-binding</keyword>